<organism evidence="1 2">
    <name type="scientific">Candidatus Roizmanbacteria bacterium CG_4_10_14_3_um_filter_39_13</name>
    <dbReference type="NCBI Taxonomy" id="1974831"/>
    <lineage>
        <taxon>Bacteria</taxon>
        <taxon>Candidatus Roizmaniibacteriota</taxon>
    </lineage>
</organism>
<dbReference type="InterPro" id="IPR036069">
    <property type="entry name" value="DUF34/NIF3_sf"/>
</dbReference>
<dbReference type="SUPFAM" id="SSF102705">
    <property type="entry name" value="NIF3 (NGG1p interacting factor 3)-like"/>
    <property type="match status" value="1"/>
</dbReference>
<proteinExistence type="predicted"/>
<protein>
    <recommendedName>
        <fullName evidence="3">Cation tolerance protein CutA</fullName>
    </recommendedName>
</protein>
<accession>A0A2M7LK48</accession>
<sequence>MVVRDGMETFTPSAGADPNIGTIGIREEVKSARIFMQVPSRSINPVVEAIRMVHPYENPVIEVYYLPHQARRNEKTIR</sequence>
<evidence type="ECO:0000313" key="2">
    <source>
        <dbReference type="Proteomes" id="UP000228500"/>
    </source>
</evidence>
<gene>
    <name evidence="1" type="ORF">COZ40_03280</name>
</gene>
<dbReference type="EMBL" id="PFJH01000135">
    <property type="protein sequence ID" value="PIX68437.1"/>
    <property type="molecule type" value="Genomic_DNA"/>
</dbReference>
<dbReference type="AlphaFoldDB" id="A0A2M7LK48"/>
<name>A0A2M7LK48_9BACT</name>
<dbReference type="Gene3D" id="3.30.70.120">
    <property type="match status" value="1"/>
</dbReference>
<reference evidence="2" key="1">
    <citation type="submission" date="2017-09" db="EMBL/GenBank/DDBJ databases">
        <title>Depth-based differentiation of microbial function through sediment-hosted aquifers and enrichment of novel symbionts in the deep terrestrial subsurface.</title>
        <authorList>
            <person name="Probst A.J."/>
            <person name="Ladd B."/>
            <person name="Jarett J.K."/>
            <person name="Geller-Mcgrath D.E."/>
            <person name="Sieber C.M.K."/>
            <person name="Emerson J.B."/>
            <person name="Anantharaman K."/>
            <person name="Thomas B.C."/>
            <person name="Malmstrom R."/>
            <person name="Stieglmeier M."/>
            <person name="Klingl A."/>
            <person name="Woyke T."/>
            <person name="Ryan C.M."/>
            <person name="Banfield J.F."/>
        </authorList>
    </citation>
    <scope>NUCLEOTIDE SEQUENCE [LARGE SCALE GENOMIC DNA]</scope>
</reference>
<evidence type="ECO:0000313" key="1">
    <source>
        <dbReference type="EMBL" id="PIX68437.1"/>
    </source>
</evidence>
<evidence type="ECO:0008006" key="3">
    <source>
        <dbReference type="Google" id="ProtNLM"/>
    </source>
</evidence>
<comment type="caution">
    <text evidence="1">The sequence shown here is derived from an EMBL/GenBank/DDBJ whole genome shotgun (WGS) entry which is preliminary data.</text>
</comment>
<dbReference type="Proteomes" id="UP000228500">
    <property type="component" value="Unassembled WGS sequence"/>
</dbReference>
<dbReference type="InterPro" id="IPR015867">
    <property type="entry name" value="N-reg_PII/ATP_PRibTrfase_C"/>
</dbReference>